<evidence type="ECO:0000256" key="1">
    <source>
        <dbReference type="SAM" id="Phobius"/>
    </source>
</evidence>
<feature type="non-terminal residue" evidence="2">
    <location>
        <position position="136"/>
    </location>
</feature>
<dbReference type="EMBL" id="MKGL01000873">
    <property type="protein sequence ID" value="RNE95384.1"/>
    <property type="molecule type" value="Genomic_DNA"/>
</dbReference>
<sequence>MVLCGSPVCFADDVIFSFQRCRVGEQRECFLFSVLPRHTPPLQLMVIMTPSNAEGSRVVAGPTDCRLLGRQREPGCRGGWRVNLLVWVVCWVLVAPSQTAIPPLCILRFLGVGAIWPHLEAYFIIIIIILFHDIFG</sequence>
<dbReference type="AlphaFoldDB" id="A0A3R7LXA8"/>
<reference evidence="2 3" key="1">
    <citation type="journal article" date="2018" name="BMC Genomics">
        <title>Genomic comparison of Trypanosoma conorhini and Trypanosoma rangeli to Trypanosoma cruzi strains of high and low virulence.</title>
        <authorList>
            <person name="Bradwell K.R."/>
            <person name="Koparde V.N."/>
            <person name="Matveyev A.V."/>
            <person name="Serrano M.G."/>
            <person name="Alves J.M."/>
            <person name="Parikh H."/>
            <person name="Huang B."/>
            <person name="Lee V."/>
            <person name="Espinosa-Alvarez O."/>
            <person name="Ortiz P.A."/>
            <person name="Costa-Martins A.G."/>
            <person name="Teixeira M.M."/>
            <person name="Buck G.A."/>
        </authorList>
    </citation>
    <scope>NUCLEOTIDE SEQUENCE [LARGE SCALE GENOMIC DNA]</scope>
    <source>
        <strain evidence="2 3">AM80</strain>
    </source>
</reference>
<dbReference type="GeneID" id="40334174"/>
<name>A0A3R7LXA8_TRYRA</name>
<evidence type="ECO:0000313" key="2">
    <source>
        <dbReference type="EMBL" id="RNE95384.1"/>
    </source>
</evidence>
<dbReference type="RefSeq" id="XP_029233248.1">
    <property type="nucleotide sequence ID" value="XM_029386877.1"/>
</dbReference>
<feature type="transmembrane region" description="Helical" evidence="1">
    <location>
        <begin position="107"/>
        <end position="131"/>
    </location>
</feature>
<accession>A0A3R7LXA8</accession>
<keyword evidence="1" id="KW-0812">Transmembrane</keyword>
<dbReference type="Proteomes" id="UP000283634">
    <property type="component" value="Unassembled WGS sequence"/>
</dbReference>
<keyword evidence="3" id="KW-1185">Reference proteome</keyword>
<proteinExistence type="predicted"/>
<keyword evidence="1" id="KW-1133">Transmembrane helix</keyword>
<organism evidence="2 3">
    <name type="scientific">Trypanosoma rangeli</name>
    <dbReference type="NCBI Taxonomy" id="5698"/>
    <lineage>
        <taxon>Eukaryota</taxon>
        <taxon>Discoba</taxon>
        <taxon>Euglenozoa</taxon>
        <taxon>Kinetoplastea</taxon>
        <taxon>Metakinetoplastina</taxon>
        <taxon>Trypanosomatida</taxon>
        <taxon>Trypanosomatidae</taxon>
        <taxon>Trypanosoma</taxon>
        <taxon>Herpetosoma</taxon>
    </lineage>
</organism>
<keyword evidence="1" id="KW-0472">Membrane</keyword>
<evidence type="ECO:0000313" key="3">
    <source>
        <dbReference type="Proteomes" id="UP000283634"/>
    </source>
</evidence>
<gene>
    <name evidence="2" type="ORF">TraAM80_10241</name>
</gene>
<comment type="caution">
    <text evidence="2">The sequence shown here is derived from an EMBL/GenBank/DDBJ whole genome shotgun (WGS) entry which is preliminary data.</text>
</comment>
<protein>
    <submittedName>
        <fullName evidence="2">Uncharacterized protein</fullName>
    </submittedName>
</protein>